<dbReference type="OrthoDB" id="630188at2759"/>
<keyword evidence="4" id="KW-1185">Reference proteome</keyword>
<gene>
    <name evidence="3" type="ORF">BTJ68_06759</name>
</gene>
<dbReference type="PANTHER" id="PTHR12905">
    <property type="entry name" value="METALLOPHOSPHOESTERASE"/>
    <property type="match status" value="1"/>
</dbReference>
<feature type="domain" description="CTLH/CRA C-terminal to LisH motif" evidence="2">
    <location>
        <begin position="86"/>
        <end position="195"/>
    </location>
</feature>
<dbReference type="STRING" id="1157616.A0A1Z5TE07"/>
<reference evidence="3 4" key="1">
    <citation type="submission" date="2017-01" db="EMBL/GenBank/DDBJ databases">
        <title>The recent genome duplication of the halophilic yeast Hortaea werneckii: insights from long-read sequencing.</title>
        <authorList>
            <person name="Sinha S."/>
            <person name="Flibotte S."/>
            <person name="Neira M."/>
            <person name="Lenassi M."/>
            <person name="Gostincar C."/>
            <person name="Stajich J.E."/>
            <person name="Nislow C.E."/>
        </authorList>
    </citation>
    <scope>NUCLEOTIDE SEQUENCE [LARGE SCALE GENOMIC DNA]</scope>
    <source>
        <strain evidence="3 4">EXF-2000</strain>
    </source>
</reference>
<evidence type="ECO:0000259" key="2">
    <source>
        <dbReference type="Pfam" id="PF10607"/>
    </source>
</evidence>
<dbReference type="SUPFAM" id="SSF56300">
    <property type="entry name" value="Metallo-dependent phosphatases"/>
    <property type="match status" value="1"/>
</dbReference>
<feature type="region of interest" description="Disordered" evidence="1">
    <location>
        <begin position="587"/>
        <end position="613"/>
    </location>
</feature>
<dbReference type="InterPro" id="IPR029052">
    <property type="entry name" value="Metallo-depent_PP-like"/>
</dbReference>
<protein>
    <recommendedName>
        <fullName evidence="2">CTLH/CRA C-terminal to LisH motif domain-containing protein</fullName>
    </recommendedName>
</protein>
<dbReference type="AlphaFoldDB" id="A0A1Z5TE07"/>
<accession>A0A1Z5TE07</accession>
<dbReference type="EMBL" id="MUNK01000062">
    <property type="protein sequence ID" value="OTA34253.1"/>
    <property type="molecule type" value="Genomic_DNA"/>
</dbReference>
<dbReference type="InterPro" id="IPR024964">
    <property type="entry name" value="CTLH/CRA"/>
</dbReference>
<dbReference type="Gene3D" id="3.60.21.10">
    <property type="match status" value="1"/>
</dbReference>
<evidence type="ECO:0000313" key="4">
    <source>
        <dbReference type="Proteomes" id="UP000194280"/>
    </source>
</evidence>
<name>A0A1Z5TE07_HORWE</name>
<evidence type="ECO:0000313" key="3">
    <source>
        <dbReference type="EMBL" id="OTA34253.1"/>
    </source>
</evidence>
<dbReference type="InParanoid" id="A0A1Z5TE07"/>
<sequence>MGMSTCKEEDGRLQAERKQEWLNDFMKSERNEVMGDGDGYEEDEDEEDLYAPGDRPLSSSRFPSKLQRASLICTTSSTLYAITGTSRLPSTGANLEFELARLKFVELYTSSTAPDTNPYAGPLQALEYARQVFPTFTSRYDHETSSLLGSLAFAPDLAQKTAASFTREYCGLLGLSEKSPLYTAITAGGIALPVLSKVEKIMTQTRGQWTSVNELPVETPLPPWLPFPFHLRMSRQQGTGDGYQPSHDVAGTSKGKVRVKCPYCPQECRVGDARRITTEFGNKLQDDDRNRYTPINHVRYAWRRDEVQLHEFKTTLQTLKSIRAPLKLVIAGNHDFTLDVPAFKSKLAAIEPPLDDALVKREYGTFGEARALFESEEAKAAGIHLLHEGTHTFQLANGSTLTVFASPYTCSLSADWGFQYRPDEEHEWPLQPGTDIAITHSPPLGILDRTADGKRAGSPSLFAAVASARPQVHCFGHIHESWGAKKVHWRDEVADSRPTHFTSIDNDRSRLIETLARMTVKATDTAETKREKETRIAACIANGHCSAARHDIQAGAQTMFVNAAIEGPEEGMQQPPWLVEIKLPRTVATSVGNEGRPSRKRKRGSEGYGGAMD</sequence>
<feature type="region of interest" description="Disordered" evidence="1">
    <location>
        <begin position="26"/>
        <end position="61"/>
    </location>
</feature>
<organism evidence="3 4">
    <name type="scientific">Hortaea werneckii EXF-2000</name>
    <dbReference type="NCBI Taxonomy" id="1157616"/>
    <lineage>
        <taxon>Eukaryota</taxon>
        <taxon>Fungi</taxon>
        <taxon>Dikarya</taxon>
        <taxon>Ascomycota</taxon>
        <taxon>Pezizomycotina</taxon>
        <taxon>Dothideomycetes</taxon>
        <taxon>Dothideomycetidae</taxon>
        <taxon>Mycosphaerellales</taxon>
        <taxon>Teratosphaeriaceae</taxon>
        <taxon>Hortaea</taxon>
    </lineage>
</organism>
<feature type="compositionally biased region" description="Acidic residues" evidence="1">
    <location>
        <begin position="38"/>
        <end position="49"/>
    </location>
</feature>
<proteinExistence type="predicted"/>
<dbReference type="PANTHER" id="PTHR12905:SF0">
    <property type="entry name" value="CALCINEURIN-LIKE PHOSPHOESTERASE DOMAIN-CONTAINING PROTEIN"/>
    <property type="match status" value="1"/>
</dbReference>
<dbReference type="InterPro" id="IPR051693">
    <property type="entry name" value="UPF0046_metallophosphoest"/>
</dbReference>
<dbReference type="Pfam" id="PF10607">
    <property type="entry name" value="CTLH"/>
    <property type="match status" value="1"/>
</dbReference>
<evidence type="ECO:0000256" key="1">
    <source>
        <dbReference type="SAM" id="MobiDB-lite"/>
    </source>
</evidence>
<dbReference type="Proteomes" id="UP000194280">
    <property type="component" value="Unassembled WGS sequence"/>
</dbReference>
<dbReference type="VEuPathDB" id="FungiDB:BTJ68_06759"/>
<comment type="caution">
    <text evidence="3">The sequence shown here is derived from an EMBL/GenBank/DDBJ whole genome shotgun (WGS) entry which is preliminary data.</text>
</comment>